<dbReference type="Proteomes" id="UP000321570">
    <property type="component" value="Unassembled WGS sequence"/>
</dbReference>
<feature type="non-terminal residue" evidence="1">
    <location>
        <position position="136"/>
    </location>
</feature>
<reference evidence="1 2" key="1">
    <citation type="submission" date="2019-07" db="EMBL/GenBank/DDBJ databases">
        <authorList>
            <person name="Jastrzebski P J."/>
            <person name="Paukszto L."/>
            <person name="Jastrzebski P J."/>
        </authorList>
    </citation>
    <scope>NUCLEOTIDE SEQUENCE [LARGE SCALE GENOMIC DNA]</scope>
    <source>
        <strain evidence="1 2">WMS-il1</strain>
    </source>
</reference>
<evidence type="ECO:0000313" key="1">
    <source>
        <dbReference type="EMBL" id="VUZ54753.1"/>
    </source>
</evidence>
<sequence length="136" mass="15391">GKPDCVDGSDELRQFCEVARPPKLVLTPQKVVIQPWQQFRTICISTTGSQPSFIFTKDQSLVENDQRYLVNRINATAIELLAPRGLRGQQDVDEIDCINTIGDRLNFEITIESLCRPDQMECQDGTCLPMPQFCDD</sequence>
<proteinExistence type="predicted"/>
<accession>A0A564Z6U9</accession>
<evidence type="ECO:0000313" key="2">
    <source>
        <dbReference type="Proteomes" id="UP000321570"/>
    </source>
</evidence>
<organism evidence="1 2">
    <name type="scientific">Hymenolepis diminuta</name>
    <name type="common">Rat tapeworm</name>
    <dbReference type="NCBI Taxonomy" id="6216"/>
    <lineage>
        <taxon>Eukaryota</taxon>
        <taxon>Metazoa</taxon>
        <taxon>Spiralia</taxon>
        <taxon>Lophotrochozoa</taxon>
        <taxon>Platyhelminthes</taxon>
        <taxon>Cestoda</taxon>
        <taxon>Eucestoda</taxon>
        <taxon>Cyclophyllidea</taxon>
        <taxon>Hymenolepididae</taxon>
        <taxon>Hymenolepis</taxon>
    </lineage>
</organism>
<dbReference type="EMBL" id="CABIJS010000666">
    <property type="protein sequence ID" value="VUZ54753.1"/>
    <property type="molecule type" value="Genomic_DNA"/>
</dbReference>
<name>A0A564Z6U9_HYMDI</name>
<gene>
    <name evidence="1" type="ORF">WMSIL1_LOCUS12841</name>
</gene>
<keyword evidence="2" id="KW-1185">Reference proteome</keyword>
<feature type="non-terminal residue" evidence="1">
    <location>
        <position position="1"/>
    </location>
</feature>
<dbReference type="AlphaFoldDB" id="A0A564Z6U9"/>
<protein>
    <submittedName>
        <fullName evidence="1">Uncharacterized protein</fullName>
    </submittedName>
</protein>